<organism evidence="1">
    <name type="scientific">Anguilla anguilla</name>
    <name type="common">European freshwater eel</name>
    <name type="synonym">Muraena anguilla</name>
    <dbReference type="NCBI Taxonomy" id="7936"/>
    <lineage>
        <taxon>Eukaryota</taxon>
        <taxon>Metazoa</taxon>
        <taxon>Chordata</taxon>
        <taxon>Craniata</taxon>
        <taxon>Vertebrata</taxon>
        <taxon>Euteleostomi</taxon>
        <taxon>Actinopterygii</taxon>
        <taxon>Neopterygii</taxon>
        <taxon>Teleostei</taxon>
        <taxon>Anguilliformes</taxon>
        <taxon>Anguillidae</taxon>
        <taxon>Anguilla</taxon>
    </lineage>
</organism>
<proteinExistence type="predicted"/>
<reference evidence="1" key="2">
    <citation type="journal article" date="2015" name="Fish Shellfish Immunol.">
        <title>Early steps in the European eel (Anguilla anguilla)-Vibrio vulnificus interaction in the gills: Role of the RtxA13 toxin.</title>
        <authorList>
            <person name="Callol A."/>
            <person name="Pajuelo D."/>
            <person name="Ebbesson L."/>
            <person name="Teles M."/>
            <person name="MacKenzie S."/>
            <person name="Amaro C."/>
        </authorList>
    </citation>
    <scope>NUCLEOTIDE SEQUENCE</scope>
</reference>
<dbReference type="AlphaFoldDB" id="A0A0E9QIA0"/>
<protein>
    <submittedName>
        <fullName evidence="1">Uncharacterized protein</fullName>
    </submittedName>
</protein>
<evidence type="ECO:0000313" key="1">
    <source>
        <dbReference type="EMBL" id="JAH16514.1"/>
    </source>
</evidence>
<dbReference type="EMBL" id="GBXM01092063">
    <property type="protein sequence ID" value="JAH16514.1"/>
    <property type="molecule type" value="Transcribed_RNA"/>
</dbReference>
<accession>A0A0E9QIA0</accession>
<name>A0A0E9QIA0_ANGAN</name>
<reference evidence="1" key="1">
    <citation type="submission" date="2014-11" db="EMBL/GenBank/DDBJ databases">
        <authorList>
            <person name="Amaro Gonzalez C."/>
        </authorList>
    </citation>
    <scope>NUCLEOTIDE SEQUENCE</scope>
</reference>
<sequence>MRGSTSSQPFSHKCFIFQLFSINQKGGKMTLINNMATNGA</sequence>